<sequence length="54" mass="6369">MLEHIAAVNAEEPHQMHQQHKQQRPGNRMLHMQKQPAHHAAEQQIHVGHMQNRL</sequence>
<evidence type="ECO:0000256" key="1">
    <source>
        <dbReference type="SAM" id="MobiDB-lite"/>
    </source>
</evidence>
<evidence type="ECO:0000313" key="2">
    <source>
        <dbReference type="EMBL" id="MPN04072.1"/>
    </source>
</evidence>
<comment type="caution">
    <text evidence="2">The sequence shown here is derived from an EMBL/GenBank/DDBJ whole genome shotgun (WGS) entry which is preliminary data.</text>
</comment>
<feature type="region of interest" description="Disordered" evidence="1">
    <location>
        <begin position="1"/>
        <end position="54"/>
    </location>
</feature>
<protein>
    <submittedName>
        <fullName evidence="2">Uncharacterized protein</fullName>
    </submittedName>
</protein>
<proteinExistence type="predicted"/>
<dbReference type="AlphaFoldDB" id="A0A645ES08"/>
<organism evidence="2">
    <name type="scientific">bioreactor metagenome</name>
    <dbReference type="NCBI Taxonomy" id="1076179"/>
    <lineage>
        <taxon>unclassified sequences</taxon>
        <taxon>metagenomes</taxon>
        <taxon>ecological metagenomes</taxon>
    </lineage>
</organism>
<accession>A0A645ES08</accession>
<name>A0A645ES08_9ZZZZ</name>
<gene>
    <name evidence="2" type="ORF">SDC9_151308</name>
</gene>
<reference evidence="2" key="1">
    <citation type="submission" date="2019-08" db="EMBL/GenBank/DDBJ databases">
        <authorList>
            <person name="Kucharzyk K."/>
            <person name="Murdoch R.W."/>
            <person name="Higgins S."/>
            <person name="Loffler F."/>
        </authorList>
    </citation>
    <scope>NUCLEOTIDE SEQUENCE</scope>
</reference>
<dbReference type="EMBL" id="VSSQ01049998">
    <property type="protein sequence ID" value="MPN04072.1"/>
    <property type="molecule type" value="Genomic_DNA"/>
</dbReference>